<dbReference type="RefSeq" id="WP_083421470.1">
    <property type="nucleotide sequence ID" value="NZ_LT629791.1"/>
</dbReference>
<feature type="transmembrane region" description="Helical" evidence="6">
    <location>
        <begin position="348"/>
        <end position="368"/>
    </location>
</feature>
<feature type="transmembrane region" description="Helical" evidence="6">
    <location>
        <begin position="308"/>
        <end position="328"/>
    </location>
</feature>
<comment type="subcellular location">
    <subcellularLocation>
        <location evidence="1">Cell membrane</location>
        <topology evidence="1">Multi-pass membrane protein</topology>
    </subcellularLocation>
</comment>
<evidence type="ECO:0000259" key="7">
    <source>
        <dbReference type="Pfam" id="PF02687"/>
    </source>
</evidence>
<protein>
    <submittedName>
        <fullName evidence="8">ABC-type transport system, involved in lipoprotein release, permease component</fullName>
    </submittedName>
</protein>
<feature type="transmembrane region" description="Helical" evidence="6">
    <location>
        <begin position="253"/>
        <end position="275"/>
    </location>
</feature>
<keyword evidence="8" id="KW-0449">Lipoprotein</keyword>
<dbReference type="GO" id="GO:0022857">
    <property type="term" value="F:transmembrane transporter activity"/>
    <property type="evidence" value="ECO:0007669"/>
    <property type="project" value="TreeGrafter"/>
</dbReference>
<feature type="transmembrane region" description="Helical" evidence="6">
    <location>
        <begin position="650"/>
        <end position="675"/>
    </location>
</feature>
<evidence type="ECO:0000313" key="8">
    <source>
        <dbReference type="EMBL" id="SDU88987.1"/>
    </source>
</evidence>
<proteinExistence type="predicted"/>
<feature type="transmembrane region" description="Helical" evidence="6">
    <location>
        <begin position="696"/>
        <end position="721"/>
    </location>
</feature>
<evidence type="ECO:0000256" key="6">
    <source>
        <dbReference type="SAM" id="Phobius"/>
    </source>
</evidence>
<feature type="domain" description="ABC3 transporter permease C-terminal" evidence="7">
    <location>
        <begin position="653"/>
        <end position="769"/>
    </location>
</feature>
<feature type="transmembrane region" description="Helical" evidence="6">
    <location>
        <begin position="425"/>
        <end position="446"/>
    </location>
</feature>
<dbReference type="EMBL" id="LT629791">
    <property type="protein sequence ID" value="SDU88987.1"/>
    <property type="molecule type" value="Genomic_DNA"/>
</dbReference>
<sequence length="779" mass="79724">MAGAWLRLEWRRRWRSLLVLALLVAFAAGTVLTAVAGARRGDSAVDRLTARTLPATVEVRPEDPGFDWDVVRDLPGVEAVALAAPTTWTIDGLPPGSESFESPADREFFRYVERAVVIDGRLPDPARPDEAVVTPAFVEQHGLGVGDTVTLRLPVAGAVETRIVGMIRSPLLSDSPEQPGRLMPSAGLFAAYPDDFAAPGGVAFSGLVRLAADRTGEQFLTDLATATGRSDITVWPHAATMAYVQRIAGIESAGLLVFAAAAGLAAVALVGQALARYAATTAADLRVVAALGLTPAQARRTAAAAPGLAAATGALLGVAAAGVASRWFPYGFAAYVEPDPGADLDLPVLGTGLVLIPALAVAGALVAARRVWSGTGPGGRPAAVHRPSAVAALASRYGLPVPLVVGARYALEPGHGPAAVPVRPALAGATIGVLGVLAAATFAAAVDDATTNPARYGQVHDLEAPLGADPASADAVLAAVATDPDVSAVNDSRIGSATAAGETVAVFSLDSVMGRFDPVVLEGRLPHSGDEIALAPYTAEALAAAPGDRIDLTGTTDGARRLTVTGLAFLPESAENYYNVGAWATPAGFGDLFDGPMARTAHIVLRPGADAAVVAERLSAALPAAADGGAAVRPRLERDSSPELLQLQRLPLFLAGFLGVLAVGAVGHALASAVRRRRHDLAVLRAVGMTRRQCRGVVLTQASVVAVAGLLVGLPLGVALGRTVWRYVADATMVHYVPPDVTAVLLLAVPVALLAANLLAAWPSQRAASMRVGSVLRAE</sequence>
<dbReference type="InterPro" id="IPR003838">
    <property type="entry name" value="ABC3_permease_C"/>
</dbReference>
<feature type="transmembrane region" description="Helical" evidence="6">
    <location>
        <begin position="741"/>
        <end position="762"/>
    </location>
</feature>
<dbReference type="InterPro" id="IPR050250">
    <property type="entry name" value="Macrolide_Exporter_MacB"/>
</dbReference>
<dbReference type="GO" id="GO:0005886">
    <property type="term" value="C:plasma membrane"/>
    <property type="evidence" value="ECO:0007669"/>
    <property type="project" value="UniProtKB-SubCell"/>
</dbReference>
<evidence type="ECO:0000256" key="4">
    <source>
        <dbReference type="ARBA" id="ARBA00022989"/>
    </source>
</evidence>
<keyword evidence="4 6" id="KW-1133">Transmembrane helix</keyword>
<dbReference type="Pfam" id="PF02687">
    <property type="entry name" value="FtsX"/>
    <property type="match status" value="1"/>
</dbReference>
<evidence type="ECO:0000256" key="3">
    <source>
        <dbReference type="ARBA" id="ARBA00022692"/>
    </source>
</evidence>
<keyword evidence="5 6" id="KW-0472">Membrane</keyword>
<gene>
    <name evidence="8" type="ORF">SAMN04488563_7151</name>
</gene>
<keyword evidence="3 6" id="KW-0812">Transmembrane</keyword>
<evidence type="ECO:0000313" key="9">
    <source>
        <dbReference type="Proteomes" id="UP000182977"/>
    </source>
</evidence>
<keyword evidence="9" id="KW-1185">Reference proteome</keyword>
<evidence type="ECO:0000256" key="1">
    <source>
        <dbReference type="ARBA" id="ARBA00004651"/>
    </source>
</evidence>
<evidence type="ECO:0000256" key="5">
    <source>
        <dbReference type="ARBA" id="ARBA00023136"/>
    </source>
</evidence>
<dbReference type="PANTHER" id="PTHR30572:SF17">
    <property type="entry name" value="ABC3 TRANSPORTER PERMEASE PROTEIN DOMAIN-CONTAINING PROTEIN"/>
    <property type="match status" value="1"/>
</dbReference>
<organism evidence="8 9">
    <name type="scientific">Jiangella alkaliphila</name>
    <dbReference type="NCBI Taxonomy" id="419479"/>
    <lineage>
        <taxon>Bacteria</taxon>
        <taxon>Bacillati</taxon>
        <taxon>Actinomycetota</taxon>
        <taxon>Actinomycetes</taxon>
        <taxon>Jiangellales</taxon>
        <taxon>Jiangellaceae</taxon>
        <taxon>Jiangella</taxon>
    </lineage>
</organism>
<evidence type="ECO:0000256" key="2">
    <source>
        <dbReference type="ARBA" id="ARBA00022475"/>
    </source>
</evidence>
<reference evidence="9" key="1">
    <citation type="submission" date="2016-10" db="EMBL/GenBank/DDBJ databases">
        <authorList>
            <person name="Varghese N."/>
            <person name="Submissions S."/>
        </authorList>
    </citation>
    <scope>NUCLEOTIDE SEQUENCE [LARGE SCALE GENOMIC DNA]</scope>
    <source>
        <strain evidence="9">DSM 45079</strain>
    </source>
</reference>
<name>A0A1H2M6V0_9ACTN</name>
<dbReference type="AlphaFoldDB" id="A0A1H2M6V0"/>
<dbReference type="PANTHER" id="PTHR30572">
    <property type="entry name" value="MEMBRANE COMPONENT OF TRANSPORTER-RELATED"/>
    <property type="match status" value="1"/>
</dbReference>
<accession>A0A1H2M6V0</accession>
<dbReference type="STRING" id="419479.SAMN04488563_7151"/>
<keyword evidence="2" id="KW-1003">Cell membrane</keyword>
<dbReference type="Proteomes" id="UP000182977">
    <property type="component" value="Chromosome I"/>
</dbReference>